<dbReference type="AlphaFoldDB" id="A0A8S9QG42"/>
<protein>
    <submittedName>
        <fullName evidence="2">Uncharacterized protein</fullName>
    </submittedName>
</protein>
<evidence type="ECO:0000313" key="3">
    <source>
        <dbReference type="Proteomes" id="UP000712600"/>
    </source>
</evidence>
<accession>A0A8S9QG42</accession>
<evidence type="ECO:0000256" key="1">
    <source>
        <dbReference type="SAM" id="Coils"/>
    </source>
</evidence>
<organism evidence="2 3">
    <name type="scientific">Brassica cretica</name>
    <name type="common">Mustard</name>
    <dbReference type="NCBI Taxonomy" id="69181"/>
    <lineage>
        <taxon>Eukaryota</taxon>
        <taxon>Viridiplantae</taxon>
        <taxon>Streptophyta</taxon>
        <taxon>Embryophyta</taxon>
        <taxon>Tracheophyta</taxon>
        <taxon>Spermatophyta</taxon>
        <taxon>Magnoliopsida</taxon>
        <taxon>eudicotyledons</taxon>
        <taxon>Gunneridae</taxon>
        <taxon>Pentapetalae</taxon>
        <taxon>rosids</taxon>
        <taxon>malvids</taxon>
        <taxon>Brassicales</taxon>
        <taxon>Brassicaceae</taxon>
        <taxon>Brassiceae</taxon>
        <taxon>Brassica</taxon>
    </lineage>
</organism>
<sequence length="319" mass="36902">MDLTISTLTSKVEDIQGELVEIQSYIERRPEASISIDKGINKSIDTNLSASIDSDKNRGRLVPNTTSNISNTPYHGKEISDDTYAALTRHQFNLESLGERLQRIENTTAAMKNKWRREPKLTSNTKPDTTACLGAWYKWELILQTNLEGGNDREKEKELFKKNLSMRMSKCEGYEEVTSLLIGMRNYYLLADFWTRTSPKYTNLVQTRHTTHWDLARNPRSQCAGGLTVGVKNGYNEVNVQIPEEEKRRKIIRQIFFRNRFFFTKNLCGRNSNHRTRAREGSLRSDQTRAPLGRYVATEFEPKLSRYVATKRPFRSVTM</sequence>
<gene>
    <name evidence="2" type="ORF">F2Q69_00021685</name>
</gene>
<keyword evidence="1" id="KW-0175">Coiled coil</keyword>
<feature type="coiled-coil region" evidence="1">
    <location>
        <begin position="87"/>
        <end position="114"/>
    </location>
</feature>
<dbReference type="EMBL" id="QGKX02001290">
    <property type="protein sequence ID" value="KAF3540776.1"/>
    <property type="molecule type" value="Genomic_DNA"/>
</dbReference>
<name>A0A8S9QG42_BRACR</name>
<dbReference type="Proteomes" id="UP000712600">
    <property type="component" value="Unassembled WGS sequence"/>
</dbReference>
<evidence type="ECO:0000313" key="2">
    <source>
        <dbReference type="EMBL" id="KAF3540776.1"/>
    </source>
</evidence>
<proteinExistence type="predicted"/>
<reference evidence="2" key="1">
    <citation type="submission" date="2019-12" db="EMBL/GenBank/DDBJ databases">
        <title>Genome sequencing and annotation of Brassica cretica.</title>
        <authorList>
            <person name="Studholme D.J."/>
            <person name="Sarris P."/>
        </authorList>
    </citation>
    <scope>NUCLEOTIDE SEQUENCE</scope>
    <source>
        <strain evidence="2">PFS-109/04</strain>
        <tissue evidence="2">Leaf</tissue>
    </source>
</reference>
<comment type="caution">
    <text evidence="2">The sequence shown here is derived from an EMBL/GenBank/DDBJ whole genome shotgun (WGS) entry which is preliminary data.</text>
</comment>